<sequence>MTSYPRNYMLAQFSAILIVGAELQQKNRDWAEIHKALGLLNARLDSLPWELVTAADINLLIRPCQHVFVQFYSVKEGIPHKFAMSILERAAIFLCRTVESRMEFLQADQRHECFLVTLNVMKKGSTKNLELFSDELLDSSLRLLLMILNKDDVGGLSQFGPNMAKGIVFFLREFLDQASRPYAARVTALLLLELCFQRLVTAEIYPQVVPGILSLVIHVLCRNPDTDSTKVLVQALTLTKTVLNQTAIDVASQVQGDWVQAFMKGARAVVKRLDVLLHHNSPLVQQRLLDIYFWAFEDRHALFDKEFKANLLASLLPLAISSQTQDYAFQGLVQAVDSAALAACFNLHHAKLVQVFTSEKEADKTRLMRLLSSAVLALGPAIASHLLNLSDCWLSWCKILLPEEASGVVEVSETRLTLKESSADTRDPHLLCSEIQSLSKEVPLKYIQDQLAFDALIQFFQYLGLYYRHIDTLLLEGTQILSSENMKPYHSAVLRIIDAILLGRKMDVAPLFEFHKTNQACWIQPHDTANIRLALLPAVVEAMDQSEVTSSGLVDFHALHMVAVAAIDHGPNFRLELFSTLYTVIEKVGHPNTSISWAAKHCLKVIELACGYSSLIDLIQDNLDYLIHSVSLRLHPMHIHPPTASMVSALFWLSKGQDLALLDDIFDLVTDGLHASSIANKPSSHTICLFLEVFTNMTMPITRCLIGRERYLLAGSSCQYGYHPYPSDLQAFIAEFKQAKDNYETTLLDETPPQDHLPPPQLSDDVVVKRCHGRLQKLLATASCFISHSSPRCRQLSMQVIAAVAQTAGDLSIAPEIAAQVRHPLDSMWHRVWPGLETQLGDPNPILCELALTTIAAIHAFSPSFLGPRVATQALPKVLALVKDPSASHSLRLSGLRFLISTIQHLESSAFDPWDLYDMIQEIYHLHQAGIPEAPDLIQSKLIPALERNGGPHADLAYMLTSSALKLCSPQTKYIAF</sequence>
<gene>
    <name evidence="1" type="primary">TTI1</name>
    <name evidence="1" type="ORF">DSO57_1020968</name>
</gene>
<reference evidence="1" key="1">
    <citation type="submission" date="2022-04" db="EMBL/GenBank/DDBJ databases">
        <title>Genome of the entomopathogenic fungus Entomophthora muscae.</title>
        <authorList>
            <person name="Elya C."/>
            <person name="Lovett B.R."/>
            <person name="Lee E."/>
            <person name="Macias A.M."/>
            <person name="Hajek A.E."/>
            <person name="De Bivort B.L."/>
            <person name="Kasson M.T."/>
            <person name="De Fine Licht H.H."/>
            <person name="Stajich J.E."/>
        </authorList>
    </citation>
    <scope>NUCLEOTIDE SEQUENCE</scope>
    <source>
        <strain evidence="1">Berkeley</strain>
    </source>
</reference>
<organism evidence="1 2">
    <name type="scientific">Entomophthora muscae</name>
    <dbReference type="NCBI Taxonomy" id="34485"/>
    <lineage>
        <taxon>Eukaryota</taxon>
        <taxon>Fungi</taxon>
        <taxon>Fungi incertae sedis</taxon>
        <taxon>Zoopagomycota</taxon>
        <taxon>Entomophthoromycotina</taxon>
        <taxon>Entomophthoromycetes</taxon>
        <taxon>Entomophthorales</taxon>
        <taxon>Entomophthoraceae</taxon>
        <taxon>Entomophthora</taxon>
    </lineage>
</organism>
<protein>
    <submittedName>
        <fullName evidence="1">TEL2-interacting protein 1</fullName>
    </submittedName>
</protein>
<dbReference type="Proteomes" id="UP001165960">
    <property type="component" value="Unassembled WGS sequence"/>
</dbReference>
<dbReference type="EMBL" id="QTSX02002940">
    <property type="protein sequence ID" value="KAJ9073032.1"/>
    <property type="molecule type" value="Genomic_DNA"/>
</dbReference>
<accession>A0ACC2TES0</accession>
<keyword evidence="2" id="KW-1185">Reference proteome</keyword>
<evidence type="ECO:0000313" key="2">
    <source>
        <dbReference type="Proteomes" id="UP001165960"/>
    </source>
</evidence>
<evidence type="ECO:0000313" key="1">
    <source>
        <dbReference type="EMBL" id="KAJ9073032.1"/>
    </source>
</evidence>
<comment type="caution">
    <text evidence="1">The sequence shown here is derived from an EMBL/GenBank/DDBJ whole genome shotgun (WGS) entry which is preliminary data.</text>
</comment>
<name>A0ACC2TES0_9FUNG</name>
<proteinExistence type="predicted"/>